<dbReference type="OMA" id="KYSIPFK"/>
<dbReference type="AlphaFoldDB" id="A0A8S1LKB9"/>
<evidence type="ECO:0000313" key="2">
    <source>
        <dbReference type="Proteomes" id="UP000688137"/>
    </source>
</evidence>
<accession>A0A8S1LKB9</accession>
<organism evidence="1 2">
    <name type="scientific">Paramecium primaurelia</name>
    <dbReference type="NCBI Taxonomy" id="5886"/>
    <lineage>
        <taxon>Eukaryota</taxon>
        <taxon>Sar</taxon>
        <taxon>Alveolata</taxon>
        <taxon>Ciliophora</taxon>
        <taxon>Intramacronucleata</taxon>
        <taxon>Oligohymenophorea</taxon>
        <taxon>Peniculida</taxon>
        <taxon>Parameciidae</taxon>
        <taxon>Paramecium</taxon>
    </lineage>
</organism>
<gene>
    <name evidence="1" type="ORF">PPRIM_AZ9-3.1.T0380062</name>
</gene>
<evidence type="ECO:0000313" key="1">
    <source>
        <dbReference type="EMBL" id="CAD8065763.1"/>
    </source>
</evidence>
<dbReference type="EMBL" id="CAJJDM010000037">
    <property type="protein sequence ID" value="CAD8065763.1"/>
    <property type="molecule type" value="Genomic_DNA"/>
</dbReference>
<name>A0A8S1LKB9_PARPR</name>
<keyword evidence="2" id="KW-1185">Reference proteome</keyword>
<comment type="caution">
    <text evidence="1">The sequence shown here is derived from an EMBL/GenBank/DDBJ whole genome shotgun (WGS) entry which is preliminary data.</text>
</comment>
<proteinExistence type="predicted"/>
<protein>
    <submittedName>
        <fullName evidence="1">Uncharacterized protein</fullName>
    </submittedName>
</protein>
<sequence>MDNSDQNNPPLNSIINPKYSIPFNKPIYFKIKDLIAHKVNPIKPKLPLFLKNIHVTTNQKLFVIAVITTYVVQTTLEVIG</sequence>
<reference evidence="1" key="1">
    <citation type="submission" date="2021-01" db="EMBL/GenBank/DDBJ databases">
        <authorList>
            <consortium name="Genoscope - CEA"/>
            <person name="William W."/>
        </authorList>
    </citation>
    <scope>NUCLEOTIDE SEQUENCE</scope>
</reference>
<dbReference type="Proteomes" id="UP000688137">
    <property type="component" value="Unassembled WGS sequence"/>
</dbReference>